<evidence type="ECO:0000259" key="4">
    <source>
        <dbReference type="PROSITE" id="PS50932"/>
    </source>
</evidence>
<reference evidence="6 7" key="1">
    <citation type="submission" date="2020-12" db="EMBL/GenBank/DDBJ databases">
        <title>Oil enriched cultivation method for isolating marine PHA-producing bacteria.</title>
        <authorList>
            <person name="Zheng W."/>
            <person name="Yu S."/>
            <person name="Huang Y."/>
        </authorList>
    </citation>
    <scope>NUCLEOTIDE SEQUENCE [LARGE SCALE GENOMIC DNA]</scope>
    <source>
        <strain evidence="6 7">SY-2-6</strain>
    </source>
</reference>
<feature type="domain" description="HTH lacI-type" evidence="4">
    <location>
        <begin position="2"/>
        <end position="56"/>
    </location>
</feature>
<comment type="caution">
    <text evidence="6">The sequence shown here is derived from an EMBL/GenBank/DDBJ whole genome shotgun (WGS) entry which is preliminary data.</text>
</comment>
<dbReference type="InterPro" id="IPR028082">
    <property type="entry name" value="Peripla_BP_I"/>
</dbReference>
<dbReference type="Pfam" id="PF13416">
    <property type="entry name" value="SBP_bac_8"/>
    <property type="match status" value="1"/>
</dbReference>
<keyword evidence="2" id="KW-0238">DNA-binding</keyword>
<organism evidence="6 7">
    <name type="scientific">Halobacillus kuroshimensis</name>
    <dbReference type="NCBI Taxonomy" id="302481"/>
    <lineage>
        <taxon>Bacteria</taxon>
        <taxon>Bacillati</taxon>
        <taxon>Bacillota</taxon>
        <taxon>Bacilli</taxon>
        <taxon>Bacillales</taxon>
        <taxon>Bacillaceae</taxon>
        <taxon>Halobacillus</taxon>
    </lineage>
</organism>
<evidence type="ECO:0000259" key="5">
    <source>
        <dbReference type="PROSITE" id="PS50943"/>
    </source>
</evidence>
<feature type="domain" description="HTH cro/C1-type" evidence="5">
    <location>
        <begin position="3"/>
        <end position="39"/>
    </location>
</feature>
<keyword evidence="3" id="KW-0804">Transcription</keyword>
<dbReference type="SUPFAM" id="SSF53850">
    <property type="entry name" value="Periplasmic binding protein-like II"/>
    <property type="match status" value="1"/>
</dbReference>
<dbReference type="Pfam" id="PF00356">
    <property type="entry name" value="LacI"/>
    <property type="match status" value="1"/>
</dbReference>
<dbReference type="CDD" id="cd01392">
    <property type="entry name" value="HTH_LacI"/>
    <property type="match status" value="1"/>
</dbReference>
<evidence type="ECO:0000313" key="7">
    <source>
        <dbReference type="Proteomes" id="UP000663970"/>
    </source>
</evidence>
<dbReference type="PROSITE" id="PS50943">
    <property type="entry name" value="HTH_CROC1"/>
    <property type="match status" value="1"/>
</dbReference>
<name>A0ABS3DYH2_9BACI</name>
<evidence type="ECO:0000256" key="2">
    <source>
        <dbReference type="ARBA" id="ARBA00023125"/>
    </source>
</evidence>
<dbReference type="PRINTS" id="PR00036">
    <property type="entry name" value="HTHLACI"/>
</dbReference>
<evidence type="ECO:0000313" key="6">
    <source>
        <dbReference type="EMBL" id="MBN8236382.1"/>
    </source>
</evidence>
<dbReference type="RefSeq" id="WP_206934789.1">
    <property type="nucleotide sequence ID" value="NZ_JAEKJY010000004.1"/>
</dbReference>
<dbReference type="PROSITE" id="PS50932">
    <property type="entry name" value="HTH_LACI_2"/>
    <property type="match status" value="1"/>
</dbReference>
<dbReference type="SUPFAM" id="SSF53822">
    <property type="entry name" value="Periplasmic binding protein-like I"/>
    <property type="match status" value="1"/>
</dbReference>
<dbReference type="Gene3D" id="3.40.190.10">
    <property type="entry name" value="Periplasmic binding protein-like II"/>
    <property type="match status" value="2"/>
</dbReference>
<dbReference type="PANTHER" id="PTHR30146:SF149">
    <property type="entry name" value="HTH-TYPE TRANSCRIPTIONAL REGULATOR EBGR"/>
    <property type="match status" value="1"/>
</dbReference>
<protein>
    <submittedName>
        <fullName evidence="6">Extracellular solute-binding protein</fullName>
    </submittedName>
</protein>
<dbReference type="PANTHER" id="PTHR30146">
    <property type="entry name" value="LACI-RELATED TRANSCRIPTIONAL REPRESSOR"/>
    <property type="match status" value="1"/>
</dbReference>
<dbReference type="PROSITE" id="PS00356">
    <property type="entry name" value="HTH_LACI_1"/>
    <property type="match status" value="1"/>
</dbReference>
<dbReference type="EMBL" id="JAEKJY010000004">
    <property type="protein sequence ID" value="MBN8236382.1"/>
    <property type="molecule type" value="Genomic_DNA"/>
</dbReference>
<dbReference type="Gene3D" id="1.10.260.40">
    <property type="entry name" value="lambda repressor-like DNA-binding domains"/>
    <property type="match status" value="1"/>
</dbReference>
<dbReference type="SMART" id="SM00354">
    <property type="entry name" value="HTH_LACI"/>
    <property type="match status" value="1"/>
</dbReference>
<keyword evidence="1" id="KW-0805">Transcription regulation</keyword>
<dbReference type="InterPro" id="IPR006059">
    <property type="entry name" value="SBP"/>
</dbReference>
<gene>
    <name evidence="6" type="ORF">JF544_14030</name>
</gene>
<dbReference type="InterPro" id="IPR000843">
    <property type="entry name" value="HTH_LacI"/>
</dbReference>
<evidence type="ECO:0000256" key="1">
    <source>
        <dbReference type="ARBA" id="ARBA00023015"/>
    </source>
</evidence>
<proteinExistence type="predicted"/>
<accession>A0ABS3DYH2</accession>
<dbReference type="Proteomes" id="UP000663970">
    <property type="component" value="Unassembled WGS sequence"/>
</dbReference>
<dbReference type="SUPFAM" id="SSF47413">
    <property type="entry name" value="lambda repressor-like DNA-binding domains"/>
    <property type="match status" value="1"/>
</dbReference>
<sequence>MTTIKDIAKKAGVSHGTVSNVLNKRGNVSVKKIKMVEEAAHALGYNLNRKAHTLRSGTNHAVSLILPSLEQTEYVQFYEGVKKSLREQGYSVHLYITYDLPHYEEKILEEIAAERVTGVLAVSCLDDARTYYEKLHIPEDHVVFINRQVRNSRASVSFDFTEAGRDIAAYILDQGFESVGLFTGEEKHSNERSFTDVLARDLSFLPTRIERTTLQQAHSAAFSFFKDQSFDVLVTSSPNFADHLRKAHTFGSLHPMPALITLDPSTRGAGADTVSYLQNYQLLGKKTAGWLLDHVHDVKTMEPHVILSNKGFVDTEVTASTNGSDTIKLLTLPSPTTDALQKILPHFQKQTGIRVEVDVQSFDQMYEELMSKSQERDHDLIRLDMAWLPWLGEELFTPLQGLDGEIDDRLASLPKYLKRNYSEVNGQALVLPFDPSLQMLFYRKDLFEDPKIKRMFYETYKKQLTIPEDFESMNEIVHFFSRAAYSDSPIEYGTGMILGKPSIMALDFLARYYERGGRLVQENHLMLDPAKAEAALENYLETVKMAKPFLNQWWTEEVSSFARGEMAMIIGFINHASKISLSEVGPLVGSALPPGGSPILGGGVIGLSKQSRKTHAALTFLKWIHEDAVAEQITMLGGTTAKLEVCDNQTIHSLYPWLSNSYDTKFKGIREKQFKDGSYFNTKAVEEIIGTSLQRSLSQKHAVSDIIAEINAKLENYADTFVRS</sequence>
<keyword evidence="7" id="KW-1185">Reference proteome</keyword>
<evidence type="ECO:0000256" key="3">
    <source>
        <dbReference type="ARBA" id="ARBA00023163"/>
    </source>
</evidence>
<dbReference type="Gene3D" id="3.40.50.2300">
    <property type="match status" value="2"/>
</dbReference>
<dbReference type="InterPro" id="IPR010982">
    <property type="entry name" value="Lambda_DNA-bd_dom_sf"/>
</dbReference>
<dbReference type="InterPro" id="IPR001387">
    <property type="entry name" value="Cro/C1-type_HTH"/>
</dbReference>